<keyword evidence="1" id="KW-0812">Transmembrane</keyword>
<gene>
    <name evidence="2" type="ORF">POL72_16335</name>
</gene>
<feature type="transmembrane region" description="Helical" evidence="1">
    <location>
        <begin position="48"/>
        <end position="67"/>
    </location>
</feature>
<reference evidence="2 3" key="1">
    <citation type="submission" date="2023-01" db="EMBL/GenBank/DDBJ databases">
        <title>Minimal conservation of predation-associated metabolite biosynthetic gene clusters underscores biosynthetic potential of Myxococcota including descriptions for ten novel species: Archangium lansinium sp. nov., Myxococcus landrumus sp. nov., Nannocystis bai.</title>
        <authorList>
            <person name="Ahearne A."/>
            <person name="Stevens C."/>
            <person name="Dowd S."/>
        </authorList>
    </citation>
    <scope>NUCLEOTIDE SEQUENCE [LARGE SCALE GENOMIC DNA]</scope>
    <source>
        <strain evidence="2 3">WIWO2</strain>
    </source>
</reference>
<evidence type="ECO:0000256" key="1">
    <source>
        <dbReference type="SAM" id="Phobius"/>
    </source>
</evidence>
<dbReference type="RefSeq" id="WP_272096278.1">
    <property type="nucleotide sequence ID" value="NZ_JAQNDK010000002.1"/>
</dbReference>
<name>A0ABT5C0X2_9BACT</name>
<accession>A0ABT5C0X2</accession>
<evidence type="ECO:0008006" key="4">
    <source>
        <dbReference type="Google" id="ProtNLM"/>
    </source>
</evidence>
<protein>
    <recommendedName>
        <fullName evidence="4">DUF1622 domain-containing protein</fullName>
    </recommendedName>
</protein>
<proteinExistence type="predicted"/>
<keyword evidence="1" id="KW-1133">Transmembrane helix</keyword>
<keyword evidence="1" id="KW-0472">Membrane</keyword>
<keyword evidence="3" id="KW-1185">Reference proteome</keyword>
<evidence type="ECO:0000313" key="3">
    <source>
        <dbReference type="Proteomes" id="UP001217485"/>
    </source>
</evidence>
<dbReference type="Proteomes" id="UP001217485">
    <property type="component" value="Unassembled WGS sequence"/>
</dbReference>
<dbReference type="EMBL" id="JAQNDK010000002">
    <property type="protein sequence ID" value="MDC0679313.1"/>
    <property type="molecule type" value="Genomic_DNA"/>
</dbReference>
<sequence>MSVALEALLGAGYAVLLLGIAAGIRAFGGARAEPAPGWPHDDARRFHLGLSLVVLLVGDCIVGAVALRNHGLADLGILGLAAALVTRALARGLAAFTRGGRRA</sequence>
<evidence type="ECO:0000313" key="2">
    <source>
        <dbReference type="EMBL" id="MDC0679313.1"/>
    </source>
</evidence>
<comment type="caution">
    <text evidence="2">The sequence shown here is derived from an EMBL/GenBank/DDBJ whole genome shotgun (WGS) entry which is preliminary data.</text>
</comment>
<organism evidence="2 3">
    <name type="scientific">Sorangium atrum</name>
    <dbReference type="NCBI Taxonomy" id="2995308"/>
    <lineage>
        <taxon>Bacteria</taxon>
        <taxon>Pseudomonadati</taxon>
        <taxon>Myxococcota</taxon>
        <taxon>Polyangia</taxon>
        <taxon>Polyangiales</taxon>
        <taxon>Polyangiaceae</taxon>
        <taxon>Sorangium</taxon>
    </lineage>
</organism>